<dbReference type="PROSITE" id="PS50206">
    <property type="entry name" value="RHODANESE_3"/>
    <property type="match status" value="1"/>
</dbReference>
<dbReference type="Gene3D" id="3.40.250.10">
    <property type="entry name" value="Rhodanese-like domain"/>
    <property type="match status" value="1"/>
</dbReference>
<reference evidence="2 3" key="1">
    <citation type="submission" date="2023-11" db="EMBL/GenBank/DDBJ databases">
        <authorList>
            <person name="Okamura Y."/>
        </authorList>
    </citation>
    <scope>NUCLEOTIDE SEQUENCE [LARGE SCALE GENOMIC DNA]</scope>
</reference>
<dbReference type="Pfam" id="PF00581">
    <property type="entry name" value="Rhodanese"/>
    <property type="match status" value="1"/>
</dbReference>
<evidence type="ECO:0000313" key="3">
    <source>
        <dbReference type="Proteomes" id="UP001497472"/>
    </source>
</evidence>
<dbReference type="InterPro" id="IPR036873">
    <property type="entry name" value="Rhodanese-like_dom_sf"/>
</dbReference>
<accession>A0AAV1J976</accession>
<dbReference type="PANTHER" id="PTHR44086">
    <property type="entry name" value="THIOSULFATE SULFURTRANSFERASE RDL2, MITOCHONDRIAL-RELATED"/>
    <property type="match status" value="1"/>
</dbReference>
<dbReference type="PANTHER" id="PTHR44086:SF10">
    <property type="entry name" value="THIOSULFATE SULFURTRANSFERASE_RHODANESE-LIKE DOMAIN-CONTAINING PROTEIN 3"/>
    <property type="match status" value="1"/>
</dbReference>
<evidence type="ECO:0000313" key="2">
    <source>
        <dbReference type="EMBL" id="CAK1545930.1"/>
    </source>
</evidence>
<dbReference type="SUPFAM" id="SSF52821">
    <property type="entry name" value="Rhodanese/Cell cycle control phosphatase"/>
    <property type="match status" value="1"/>
</dbReference>
<proteinExistence type="predicted"/>
<evidence type="ECO:0000259" key="1">
    <source>
        <dbReference type="PROSITE" id="PS50206"/>
    </source>
</evidence>
<keyword evidence="3" id="KW-1185">Reference proteome</keyword>
<dbReference type="EMBL" id="CAVLEF010000007">
    <property type="protein sequence ID" value="CAK1545930.1"/>
    <property type="molecule type" value="Genomic_DNA"/>
</dbReference>
<sequence>MLGRIFYRQASPAYTLFKLSKQNFVTSPRNGPIPHFIRLTANKQGICRLYSTIKLEDVTVDFDYVKKATENRNVLIIDVRELEELKEHGKIPNSINIPLGNVTPVLSTMPDNEFNKLYNRPKPTEDTEIIFYCMIGKRSGMAQQNAINLGYKNVKNYLGSYADWANKSQ</sequence>
<name>A0AAV1J976_9NEOP</name>
<dbReference type="SMART" id="SM00450">
    <property type="entry name" value="RHOD"/>
    <property type="match status" value="1"/>
</dbReference>
<comment type="caution">
    <text evidence="2">The sequence shown here is derived from an EMBL/GenBank/DDBJ whole genome shotgun (WGS) entry which is preliminary data.</text>
</comment>
<gene>
    <name evidence="2" type="ORF">LNINA_LOCUS5542</name>
</gene>
<dbReference type="AlphaFoldDB" id="A0AAV1J976"/>
<dbReference type="Proteomes" id="UP001497472">
    <property type="component" value="Unassembled WGS sequence"/>
</dbReference>
<protein>
    <recommendedName>
        <fullName evidence="1">Rhodanese domain-containing protein</fullName>
    </recommendedName>
</protein>
<feature type="domain" description="Rhodanese" evidence="1">
    <location>
        <begin position="70"/>
        <end position="169"/>
    </location>
</feature>
<dbReference type="InterPro" id="IPR001763">
    <property type="entry name" value="Rhodanese-like_dom"/>
</dbReference>
<organism evidence="2 3">
    <name type="scientific">Leptosia nina</name>
    <dbReference type="NCBI Taxonomy" id="320188"/>
    <lineage>
        <taxon>Eukaryota</taxon>
        <taxon>Metazoa</taxon>
        <taxon>Ecdysozoa</taxon>
        <taxon>Arthropoda</taxon>
        <taxon>Hexapoda</taxon>
        <taxon>Insecta</taxon>
        <taxon>Pterygota</taxon>
        <taxon>Neoptera</taxon>
        <taxon>Endopterygota</taxon>
        <taxon>Lepidoptera</taxon>
        <taxon>Glossata</taxon>
        <taxon>Ditrysia</taxon>
        <taxon>Papilionoidea</taxon>
        <taxon>Pieridae</taxon>
        <taxon>Pierinae</taxon>
        <taxon>Leptosia</taxon>
    </lineage>
</organism>